<dbReference type="GO" id="GO:0000160">
    <property type="term" value="P:phosphorelay signal transduction system"/>
    <property type="evidence" value="ECO:0007669"/>
    <property type="project" value="InterPro"/>
</dbReference>
<dbReference type="OrthoDB" id="9790669at2"/>
<dbReference type="InterPro" id="IPR050595">
    <property type="entry name" value="Bact_response_regulator"/>
</dbReference>
<dbReference type="SMART" id="SM00448">
    <property type="entry name" value="REC"/>
    <property type="match status" value="1"/>
</dbReference>
<evidence type="ECO:0000313" key="5">
    <source>
        <dbReference type="Proteomes" id="UP000000343"/>
    </source>
</evidence>
<organism evidence="5">
    <name type="scientific">Granulicella tundricola (strain ATCC BAA-1859 / DSM 23138 / MP5ACTX9)</name>
    <dbReference type="NCBI Taxonomy" id="1198114"/>
    <lineage>
        <taxon>Bacteria</taxon>
        <taxon>Pseudomonadati</taxon>
        <taxon>Acidobacteriota</taxon>
        <taxon>Terriglobia</taxon>
        <taxon>Terriglobales</taxon>
        <taxon>Acidobacteriaceae</taxon>
        <taxon>Granulicella</taxon>
    </lineage>
</organism>
<evidence type="ECO:0000256" key="2">
    <source>
        <dbReference type="PROSITE-ProRule" id="PRU00169"/>
    </source>
</evidence>
<sequence>MAITSQPIAFVVDDERNIADTLAIILGKNGFVATPFYNPLLALSAAALGPPDLLISDVMMPELSGVDLVIRIRALCPNCRVLLFSGQADTTDFRLLARSAGGMSILAKPLHPERLLKEVWKQNPAWEAGSARMG</sequence>
<evidence type="ECO:0000313" key="4">
    <source>
        <dbReference type="EMBL" id="ADW71467.1"/>
    </source>
</evidence>
<evidence type="ECO:0000259" key="3">
    <source>
        <dbReference type="PROSITE" id="PS50110"/>
    </source>
</evidence>
<evidence type="ECO:0000256" key="1">
    <source>
        <dbReference type="ARBA" id="ARBA00022553"/>
    </source>
</evidence>
<feature type="modified residue" description="4-aspartylphosphate" evidence="2">
    <location>
        <position position="57"/>
    </location>
</feature>
<dbReference type="SUPFAM" id="SSF52172">
    <property type="entry name" value="CheY-like"/>
    <property type="match status" value="1"/>
</dbReference>
<reference evidence="5" key="1">
    <citation type="submission" date="2011-01" db="EMBL/GenBank/DDBJ databases">
        <title>Complete sequence of plasmid4 of Acidobacterium sp. MP5ACTX9.</title>
        <authorList>
            <consortium name="US DOE Joint Genome Institute"/>
            <person name="Lucas S."/>
            <person name="Copeland A."/>
            <person name="Lapidus A."/>
            <person name="Cheng J.-F."/>
            <person name="Goodwin L."/>
            <person name="Pitluck S."/>
            <person name="Teshima H."/>
            <person name="Detter J.C."/>
            <person name="Han C."/>
            <person name="Tapia R."/>
            <person name="Land M."/>
            <person name="Hauser L."/>
            <person name="Kyrpides N."/>
            <person name="Ivanova N."/>
            <person name="Ovchinnikova G."/>
            <person name="Pagani I."/>
            <person name="Rawat S.R."/>
            <person name="Mannisto M."/>
            <person name="Haggblom M.M."/>
            <person name="Woyke T."/>
        </authorList>
    </citation>
    <scope>NUCLEOTIDE SEQUENCE [LARGE SCALE GENOMIC DNA]</scope>
    <source>
        <strain evidence="5">MP5ACTX9</strain>
        <plasmid evidence="5">Plasmid pACIX904</plasmid>
    </source>
</reference>
<dbReference type="Proteomes" id="UP000000343">
    <property type="component" value="Plasmid pACIX904"/>
</dbReference>
<proteinExistence type="predicted"/>
<keyword evidence="1 2" id="KW-0597">Phosphoprotein</keyword>
<keyword evidence="4" id="KW-0614">Plasmid</keyword>
<keyword evidence="5" id="KW-1185">Reference proteome</keyword>
<dbReference type="EMBL" id="CP002484">
    <property type="protein sequence ID" value="ADW71467.1"/>
    <property type="molecule type" value="Genomic_DNA"/>
</dbReference>
<geneLocation type="plasmid" evidence="4 5">
    <name>pACIX904</name>
</geneLocation>
<dbReference type="PANTHER" id="PTHR44591">
    <property type="entry name" value="STRESS RESPONSE REGULATOR PROTEIN 1"/>
    <property type="match status" value="1"/>
</dbReference>
<dbReference type="AlphaFoldDB" id="E8X7N3"/>
<dbReference type="Gene3D" id="3.40.50.2300">
    <property type="match status" value="1"/>
</dbReference>
<dbReference type="eggNOG" id="COG0745">
    <property type="taxonomic scope" value="Bacteria"/>
</dbReference>
<feature type="domain" description="Response regulatory" evidence="3">
    <location>
        <begin position="8"/>
        <end position="123"/>
    </location>
</feature>
<dbReference type="KEGG" id="acm:AciX9_4527"/>
<dbReference type="RefSeq" id="WP_013573186.1">
    <property type="nucleotide sequence ID" value="NC_015059.1"/>
</dbReference>
<dbReference type="PROSITE" id="PS50110">
    <property type="entry name" value="RESPONSE_REGULATORY"/>
    <property type="match status" value="1"/>
</dbReference>
<name>E8X7N3_GRATM</name>
<dbReference type="CDD" id="cd00156">
    <property type="entry name" value="REC"/>
    <property type="match status" value="1"/>
</dbReference>
<dbReference type="Pfam" id="PF00072">
    <property type="entry name" value="Response_reg"/>
    <property type="match status" value="1"/>
</dbReference>
<dbReference type="HOGENOM" id="CLU_000445_69_8_0"/>
<protein>
    <submittedName>
        <fullName evidence="4">Response regulator receiver protein</fullName>
    </submittedName>
</protein>
<dbReference type="InterPro" id="IPR011006">
    <property type="entry name" value="CheY-like_superfamily"/>
</dbReference>
<dbReference type="PaxDb" id="1198114-AciX9_4527"/>
<gene>
    <name evidence="4" type="ordered locus">AciX9_4527</name>
</gene>
<accession>E8X7N3</accession>
<dbReference type="InterPro" id="IPR001789">
    <property type="entry name" value="Sig_transdc_resp-reg_receiver"/>
</dbReference>
<dbReference type="PANTHER" id="PTHR44591:SF25">
    <property type="entry name" value="CHEMOTAXIS TWO-COMPONENT RESPONSE REGULATOR"/>
    <property type="match status" value="1"/>
</dbReference>